<accession>A0A9N7YM68</accession>
<protein>
    <submittedName>
        <fullName evidence="2">Uncharacterized protein</fullName>
    </submittedName>
</protein>
<sequence>MPFPFTAIVSDGSQFVMAANYRGFSSGRGSFKRFDCQPLLVEGDWQAAGSSGRYLRDFPRERQRSESSPESGMTHSMATHVPAMDEWVCKREGEQRASDGVGEGNIGRYERQESAEEFA</sequence>
<feature type="compositionally biased region" description="Basic and acidic residues" evidence="1">
    <location>
        <begin position="54"/>
        <end position="67"/>
    </location>
</feature>
<evidence type="ECO:0000313" key="2">
    <source>
        <dbReference type="EMBL" id="CAB1430698.1"/>
    </source>
</evidence>
<comment type="caution">
    <text evidence="2">The sequence shown here is derived from an EMBL/GenBank/DDBJ whole genome shotgun (WGS) entry which is preliminary data.</text>
</comment>
<evidence type="ECO:0000313" key="3">
    <source>
        <dbReference type="Proteomes" id="UP001153269"/>
    </source>
</evidence>
<proteinExistence type="predicted"/>
<dbReference type="EMBL" id="CADEAL010001258">
    <property type="protein sequence ID" value="CAB1430698.1"/>
    <property type="molecule type" value="Genomic_DNA"/>
</dbReference>
<feature type="region of interest" description="Disordered" evidence="1">
    <location>
        <begin position="51"/>
        <end position="119"/>
    </location>
</feature>
<gene>
    <name evidence="2" type="ORF">PLEPLA_LOCUS18684</name>
</gene>
<feature type="compositionally biased region" description="Basic and acidic residues" evidence="1">
    <location>
        <begin position="87"/>
        <end position="97"/>
    </location>
</feature>
<evidence type="ECO:0000256" key="1">
    <source>
        <dbReference type="SAM" id="MobiDB-lite"/>
    </source>
</evidence>
<feature type="compositionally biased region" description="Basic and acidic residues" evidence="1">
    <location>
        <begin position="108"/>
        <end position="119"/>
    </location>
</feature>
<name>A0A9N7YM68_PLEPL</name>
<dbReference type="AlphaFoldDB" id="A0A9N7YM68"/>
<keyword evidence="3" id="KW-1185">Reference proteome</keyword>
<reference evidence="2" key="1">
    <citation type="submission" date="2020-03" db="EMBL/GenBank/DDBJ databases">
        <authorList>
            <person name="Weist P."/>
        </authorList>
    </citation>
    <scope>NUCLEOTIDE SEQUENCE</scope>
</reference>
<dbReference type="Proteomes" id="UP001153269">
    <property type="component" value="Unassembled WGS sequence"/>
</dbReference>
<organism evidence="2 3">
    <name type="scientific">Pleuronectes platessa</name>
    <name type="common">European plaice</name>
    <dbReference type="NCBI Taxonomy" id="8262"/>
    <lineage>
        <taxon>Eukaryota</taxon>
        <taxon>Metazoa</taxon>
        <taxon>Chordata</taxon>
        <taxon>Craniata</taxon>
        <taxon>Vertebrata</taxon>
        <taxon>Euteleostomi</taxon>
        <taxon>Actinopterygii</taxon>
        <taxon>Neopterygii</taxon>
        <taxon>Teleostei</taxon>
        <taxon>Neoteleostei</taxon>
        <taxon>Acanthomorphata</taxon>
        <taxon>Carangaria</taxon>
        <taxon>Pleuronectiformes</taxon>
        <taxon>Pleuronectoidei</taxon>
        <taxon>Pleuronectidae</taxon>
        <taxon>Pleuronectes</taxon>
    </lineage>
</organism>